<keyword evidence="2" id="KW-0472">Membrane</keyword>
<feature type="compositionally biased region" description="Basic and acidic residues" evidence="1">
    <location>
        <begin position="11"/>
        <end position="20"/>
    </location>
</feature>
<gene>
    <name evidence="3" type="ORF">THAPSDRAFT_24496</name>
</gene>
<dbReference type="KEGG" id="tps:THAPSDRAFT_24496"/>
<dbReference type="Proteomes" id="UP000001449">
    <property type="component" value="Chromosome 12"/>
</dbReference>
<dbReference type="OMA" id="GYCARTI"/>
<dbReference type="eggNOG" id="ENOG502T8KK">
    <property type="taxonomic scope" value="Eukaryota"/>
</dbReference>
<keyword evidence="2" id="KW-1133">Transmembrane helix</keyword>
<dbReference type="InParanoid" id="B8CAD6"/>
<sequence length="687" mass="76105">MKQRELQFSAHGKDSDEHDASGSNNNNGVVETTKSTVAVTVTEATTTFATTSIEEGIAVEDDSMSHDKDTVEQILNYLDQFPNKPTTARAASAFSLFSDSDAFTLDKIYDKPHTVVTELKGTIWWDVNGDGKQGDYTNKTLNAMEYDYGMTNVANILLVDCESNAEIYRTTSEPKNAASSLTYPQKKTLNPYAGQYNSPLSSVSGGRYYVVYQAPKDFRVSGNVLPLDRVNEQSNSQGKTTYFECLPRGGEGAEFGEKARETGDLDYEGYCARTIGCFEVGEKSTLEERFKELVLKGSDTYTPEEGNGRNSTFLDDYSGLLVALPTPHTLDVGFSELEWELPSYQYVDAQITLKFPSAVSLSDLKATLAESFEDYDSFGVSNNRKVLAQMFTQYFRQYDANSTAASAFALEGLDLFKAEVSAAQEFASSSSNSSRYLRGSSSRRVQEAMDDSGPEITYTLTARGSYRPPPHDQLGYFVEDSINANPSVVVNSFKEQQNLPRFFSELEDVGARHLTVGPPAPLKGLGGLTAYQEDIDAHRAGAEGGMAGWATAPLIIIVLGIVSLASFFLFRRVFKRRRVVTDFGDMKAKGFAVSPHTKVDDKKRKRRKRGDDADHEDNANAVSNRSGGLQPIPQDDQEDDSSQEDAMRRNASQKEATLNERKRSKKKKQKKHHKSKRRVREEEGVMS</sequence>
<feature type="transmembrane region" description="Helical" evidence="2">
    <location>
        <begin position="546"/>
        <end position="570"/>
    </location>
</feature>
<accession>B8CAD6</accession>
<keyword evidence="4" id="KW-1185">Reference proteome</keyword>
<dbReference type="GeneID" id="7447553"/>
<dbReference type="EMBL" id="CM000647">
    <property type="protein sequence ID" value="EED89662.1"/>
    <property type="molecule type" value="Genomic_DNA"/>
</dbReference>
<feature type="region of interest" description="Disordered" evidence="1">
    <location>
        <begin position="1"/>
        <end position="32"/>
    </location>
</feature>
<proteinExistence type="predicted"/>
<protein>
    <submittedName>
        <fullName evidence="3">Uncharacterized protein</fullName>
    </submittedName>
</protein>
<dbReference type="HOGENOM" id="CLU_400920_0_0_1"/>
<evidence type="ECO:0000313" key="4">
    <source>
        <dbReference type="Proteomes" id="UP000001449"/>
    </source>
</evidence>
<reference evidence="3 4" key="1">
    <citation type="journal article" date="2004" name="Science">
        <title>The genome of the diatom Thalassiosira pseudonana: ecology, evolution, and metabolism.</title>
        <authorList>
            <person name="Armbrust E.V."/>
            <person name="Berges J.A."/>
            <person name="Bowler C."/>
            <person name="Green B.R."/>
            <person name="Martinez D."/>
            <person name="Putnam N.H."/>
            <person name="Zhou S."/>
            <person name="Allen A.E."/>
            <person name="Apt K.E."/>
            <person name="Bechner M."/>
            <person name="Brzezinski M.A."/>
            <person name="Chaal B.K."/>
            <person name="Chiovitti A."/>
            <person name="Davis A.K."/>
            <person name="Demarest M.S."/>
            <person name="Detter J.C."/>
            <person name="Glavina T."/>
            <person name="Goodstein D."/>
            <person name="Hadi M.Z."/>
            <person name="Hellsten U."/>
            <person name="Hildebrand M."/>
            <person name="Jenkins B.D."/>
            <person name="Jurka J."/>
            <person name="Kapitonov V.V."/>
            <person name="Kroger N."/>
            <person name="Lau W.W."/>
            <person name="Lane T.W."/>
            <person name="Larimer F.W."/>
            <person name="Lippmeier J.C."/>
            <person name="Lucas S."/>
            <person name="Medina M."/>
            <person name="Montsant A."/>
            <person name="Obornik M."/>
            <person name="Parker M.S."/>
            <person name="Palenik B."/>
            <person name="Pazour G.J."/>
            <person name="Richardson P.M."/>
            <person name="Rynearson T.A."/>
            <person name="Saito M.A."/>
            <person name="Schwartz D.C."/>
            <person name="Thamatrakoln K."/>
            <person name="Valentin K."/>
            <person name="Vardi A."/>
            <person name="Wilkerson F.P."/>
            <person name="Rokhsar D.S."/>
        </authorList>
    </citation>
    <scope>NUCLEOTIDE SEQUENCE [LARGE SCALE GENOMIC DNA]</scope>
    <source>
        <strain evidence="3 4">CCMP1335</strain>
    </source>
</reference>
<evidence type="ECO:0000313" key="3">
    <source>
        <dbReference type="EMBL" id="EED89662.1"/>
    </source>
</evidence>
<name>B8CAD6_THAPS</name>
<feature type="compositionally biased region" description="Basic and acidic residues" evidence="1">
    <location>
        <begin position="609"/>
        <end position="618"/>
    </location>
</feature>
<dbReference type="AlphaFoldDB" id="B8CAD6"/>
<evidence type="ECO:0000256" key="2">
    <source>
        <dbReference type="SAM" id="Phobius"/>
    </source>
</evidence>
<feature type="region of interest" description="Disordered" evidence="1">
    <location>
        <begin position="593"/>
        <end position="687"/>
    </location>
</feature>
<evidence type="ECO:0000256" key="1">
    <source>
        <dbReference type="SAM" id="MobiDB-lite"/>
    </source>
</evidence>
<reference evidence="3 4" key="2">
    <citation type="journal article" date="2008" name="Nature">
        <title>The Phaeodactylum genome reveals the evolutionary history of diatom genomes.</title>
        <authorList>
            <person name="Bowler C."/>
            <person name="Allen A.E."/>
            <person name="Badger J.H."/>
            <person name="Grimwood J."/>
            <person name="Jabbari K."/>
            <person name="Kuo A."/>
            <person name="Maheswari U."/>
            <person name="Martens C."/>
            <person name="Maumus F."/>
            <person name="Otillar R.P."/>
            <person name="Rayko E."/>
            <person name="Salamov A."/>
            <person name="Vandepoele K."/>
            <person name="Beszteri B."/>
            <person name="Gruber A."/>
            <person name="Heijde M."/>
            <person name="Katinka M."/>
            <person name="Mock T."/>
            <person name="Valentin K."/>
            <person name="Verret F."/>
            <person name="Berges J.A."/>
            <person name="Brownlee C."/>
            <person name="Cadoret J.P."/>
            <person name="Chiovitti A."/>
            <person name="Choi C.J."/>
            <person name="Coesel S."/>
            <person name="De Martino A."/>
            <person name="Detter J.C."/>
            <person name="Durkin C."/>
            <person name="Falciatore A."/>
            <person name="Fournet J."/>
            <person name="Haruta M."/>
            <person name="Huysman M.J."/>
            <person name="Jenkins B.D."/>
            <person name="Jiroutova K."/>
            <person name="Jorgensen R.E."/>
            <person name="Joubert Y."/>
            <person name="Kaplan A."/>
            <person name="Kroger N."/>
            <person name="Kroth P.G."/>
            <person name="La Roche J."/>
            <person name="Lindquist E."/>
            <person name="Lommer M."/>
            <person name="Martin-Jezequel V."/>
            <person name="Lopez P.J."/>
            <person name="Lucas S."/>
            <person name="Mangogna M."/>
            <person name="McGinnis K."/>
            <person name="Medlin L.K."/>
            <person name="Montsant A."/>
            <person name="Oudot-Le Secq M.P."/>
            <person name="Napoli C."/>
            <person name="Obornik M."/>
            <person name="Parker M.S."/>
            <person name="Petit J.L."/>
            <person name="Porcel B.M."/>
            <person name="Poulsen N."/>
            <person name="Robison M."/>
            <person name="Rychlewski L."/>
            <person name="Rynearson T.A."/>
            <person name="Schmutz J."/>
            <person name="Shapiro H."/>
            <person name="Siaut M."/>
            <person name="Stanley M."/>
            <person name="Sussman M.R."/>
            <person name="Taylor A.R."/>
            <person name="Vardi A."/>
            <person name="von Dassow P."/>
            <person name="Vyverman W."/>
            <person name="Willis A."/>
            <person name="Wyrwicz L.S."/>
            <person name="Rokhsar D.S."/>
            <person name="Weissenbach J."/>
            <person name="Armbrust E.V."/>
            <person name="Green B.R."/>
            <person name="Van de Peer Y."/>
            <person name="Grigoriev I.V."/>
        </authorList>
    </citation>
    <scope>NUCLEOTIDE SEQUENCE [LARGE SCALE GENOMIC DNA]</scope>
    <source>
        <strain evidence="3 4">CCMP1335</strain>
    </source>
</reference>
<organism evidence="3 4">
    <name type="scientific">Thalassiosira pseudonana</name>
    <name type="common">Marine diatom</name>
    <name type="synonym">Cyclotella nana</name>
    <dbReference type="NCBI Taxonomy" id="35128"/>
    <lineage>
        <taxon>Eukaryota</taxon>
        <taxon>Sar</taxon>
        <taxon>Stramenopiles</taxon>
        <taxon>Ochrophyta</taxon>
        <taxon>Bacillariophyta</taxon>
        <taxon>Coscinodiscophyceae</taxon>
        <taxon>Thalassiosirophycidae</taxon>
        <taxon>Thalassiosirales</taxon>
        <taxon>Thalassiosiraceae</taxon>
        <taxon>Thalassiosira</taxon>
    </lineage>
</organism>
<feature type="compositionally biased region" description="Basic residues" evidence="1">
    <location>
        <begin position="662"/>
        <end position="678"/>
    </location>
</feature>
<dbReference type="RefSeq" id="XP_002293201.1">
    <property type="nucleotide sequence ID" value="XM_002293165.1"/>
</dbReference>
<dbReference type="PaxDb" id="35128-Thaps24496"/>
<keyword evidence="2" id="KW-0812">Transmembrane</keyword>